<dbReference type="InterPro" id="IPR050679">
    <property type="entry name" value="Bact_HTH_transcr_reg"/>
</dbReference>
<evidence type="ECO:0000313" key="5">
    <source>
        <dbReference type="EMBL" id="SEA58142.1"/>
    </source>
</evidence>
<dbReference type="GO" id="GO:0003677">
    <property type="term" value="F:DNA binding"/>
    <property type="evidence" value="ECO:0007669"/>
    <property type="project" value="UniProtKB-KW"/>
</dbReference>
<organism evidence="5 6">
    <name type="scientific">Rubrimonas cliftonensis</name>
    <dbReference type="NCBI Taxonomy" id="89524"/>
    <lineage>
        <taxon>Bacteria</taxon>
        <taxon>Pseudomonadati</taxon>
        <taxon>Pseudomonadota</taxon>
        <taxon>Alphaproteobacteria</taxon>
        <taxon>Rhodobacterales</taxon>
        <taxon>Paracoccaceae</taxon>
        <taxon>Rubrimonas</taxon>
    </lineage>
</organism>
<dbReference type="Gene3D" id="3.40.1410.10">
    <property type="entry name" value="Chorismate lyase-like"/>
    <property type="match status" value="1"/>
</dbReference>
<dbReference type="InterPro" id="IPR011663">
    <property type="entry name" value="UTRA"/>
</dbReference>
<accession>A0A1H4CDI4</accession>
<dbReference type="PANTHER" id="PTHR44846:SF16">
    <property type="entry name" value="TRANSCRIPTIONAL REGULATOR PHNF-RELATED"/>
    <property type="match status" value="1"/>
</dbReference>
<dbReference type="Pfam" id="PF07702">
    <property type="entry name" value="UTRA"/>
    <property type="match status" value="1"/>
</dbReference>
<dbReference type="InterPro" id="IPR036390">
    <property type="entry name" value="WH_DNA-bd_sf"/>
</dbReference>
<dbReference type="STRING" id="89524.SAMN05444370_1079"/>
<evidence type="ECO:0000256" key="3">
    <source>
        <dbReference type="ARBA" id="ARBA00023163"/>
    </source>
</evidence>
<feature type="domain" description="HTH gntR-type" evidence="4">
    <location>
        <begin position="3"/>
        <end position="71"/>
    </location>
</feature>
<dbReference type="Proteomes" id="UP000198703">
    <property type="component" value="Unassembled WGS sequence"/>
</dbReference>
<keyword evidence="2" id="KW-0238">DNA-binding</keyword>
<dbReference type="GO" id="GO:0003700">
    <property type="term" value="F:DNA-binding transcription factor activity"/>
    <property type="evidence" value="ECO:0007669"/>
    <property type="project" value="InterPro"/>
</dbReference>
<dbReference type="SMART" id="SM00345">
    <property type="entry name" value="HTH_GNTR"/>
    <property type="match status" value="1"/>
</dbReference>
<name>A0A1H4CDI4_9RHOB</name>
<dbReference type="InterPro" id="IPR000524">
    <property type="entry name" value="Tscrpt_reg_HTH_GntR"/>
</dbReference>
<evidence type="ECO:0000256" key="1">
    <source>
        <dbReference type="ARBA" id="ARBA00023015"/>
    </source>
</evidence>
<keyword evidence="6" id="KW-1185">Reference proteome</keyword>
<dbReference type="PROSITE" id="PS50949">
    <property type="entry name" value="HTH_GNTR"/>
    <property type="match status" value="1"/>
</dbReference>
<gene>
    <name evidence="5" type="ORF">SAMN05444370_1079</name>
</gene>
<sequence>MSAPKYKRIEQALLARIAAGEFAPGDPIPNEADLAEEYGVTRPTIGRALGALVAQGLVERRRRAGSRVAVRAAVATRLSIPLVREEVRAAGARYGYRLLAAEQAAPPEAVAALFGLEPGGVAMRTEALHLADDAPWQLERRWINLATVPAAAAAPFEAISPNEWLVRAAPYTRIGHRIWADLADRDAARALGVRLRAAVLCVERTTWMGDAAVTQVTMIHRGPDYRLSFGDAAP</sequence>
<protein>
    <submittedName>
        <fullName evidence="5">Transcriptional regulator, GntR family</fullName>
    </submittedName>
</protein>
<dbReference type="RefSeq" id="WP_175478880.1">
    <property type="nucleotide sequence ID" value="NZ_FNQM01000007.1"/>
</dbReference>
<dbReference type="InterPro" id="IPR036388">
    <property type="entry name" value="WH-like_DNA-bd_sf"/>
</dbReference>
<evidence type="ECO:0000256" key="2">
    <source>
        <dbReference type="ARBA" id="ARBA00023125"/>
    </source>
</evidence>
<proteinExistence type="predicted"/>
<dbReference type="InterPro" id="IPR028978">
    <property type="entry name" value="Chorismate_lyase_/UTRA_dom_sf"/>
</dbReference>
<evidence type="ECO:0000259" key="4">
    <source>
        <dbReference type="PROSITE" id="PS50949"/>
    </source>
</evidence>
<dbReference type="EMBL" id="FNQM01000007">
    <property type="protein sequence ID" value="SEA58142.1"/>
    <property type="molecule type" value="Genomic_DNA"/>
</dbReference>
<dbReference type="Pfam" id="PF00392">
    <property type="entry name" value="GntR"/>
    <property type="match status" value="1"/>
</dbReference>
<dbReference type="SUPFAM" id="SSF64288">
    <property type="entry name" value="Chorismate lyase-like"/>
    <property type="match status" value="1"/>
</dbReference>
<dbReference type="AlphaFoldDB" id="A0A1H4CDI4"/>
<dbReference type="PRINTS" id="PR00035">
    <property type="entry name" value="HTHGNTR"/>
</dbReference>
<dbReference type="CDD" id="cd07377">
    <property type="entry name" value="WHTH_GntR"/>
    <property type="match status" value="1"/>
</dbReference>
<dbReference type="Gene3D" id="1.10.10.10">
    <property type="entry name" value="Winged helix-like DNA-binding domain superfamily/Winged helix DNA-binding domain"/>
    <property type="match status" value="1"/>
</dbReference>
<keyword evidence="1" id="KW-0805">Transcription regulation</keyword>
<reference evidence="5 6" key="1">
    <citation type="submission" date="2016-10" db="EMBL/GenBank/DDBJ databases">
        <authorList>
            <person name="de Groot N.N."/>
        </authorList>
    </citation>
    <scope>NUCLEOTIDE SEQUENCE [LARGE SCALE GENOMIC DNA]</scope>
    <source>
        <strain evidence="5 6">DSM 15345</strain>
    </source>
</reference>
<dbReference type="SUPFAM" id="SSF46785">
    <property type="entry name" value="Winged helix' DNA-binding domain"/>
    <property type="match status" value="1"/>
</dbReference>
<dbReference type="PANTHER" id="PTHR44846">
    <property type="entry name" value="MANNOSYL-D-GLYCERATE TRANSPORT/METABOLISM SYSTEM REPRESSOR MNGR-RELATED"/>
    <property type="match status" value="1"/>
</dbReference>
<keyword evidence="3" id="KW-0804">Transcription</keyword>
<evidence type="ECO:0000313" key="6">
    <source>
        <dbReference type="Proteomes" id="UP000198703"/>
    </source>
</evidence>
<dbReference type="SMART" id="SM00866">
    <property type="entry name" value="UTRA"/>
    <property type="match status" value="1"/>
</dbReference>